<dbReference type="PROSITE" id="PS50928">
    <property type="entry name" value="ABC_TM1"/>
    <property type="match status" value="1"/>
</dbReference>
<dbReference type="AlphaFoldDB" id="A0A831XET4"/>
<feature type="transmembrane region" description="Helical" evidence="10">
    <location>
        <begin position="90"/>
        <end position="108"/>
    </location>
</feature>
<comment type="caution">
    <text evidence="13">The sequence shown here is derived from an EMBL/GenBank/DDBJ whole genome shotgun (WGS) entry which is preliminary data.</text>
</comment>
<comment type="similarity">
    <text evidence="3 11">Belongs to the binding-protein-dependent transport system permease family. CysTW subfamily.</text>
</comment>
<evidence type="ECO:0000259" key="12">
    <source>
        <dbReference type="PROSITE" id="PS50928"/>
    </source>
</evidence>
<dbReference type="NCBIfam" id="TIGR02141">
    <property type="entry name" value="modB_ABC"/>
    <property type="match status" value="1"/>
</dbReference>
<feature type="transmembrane region" description="Helical" evidence="10">
    <location>
        <begin position="50"/>
        <end position="70"/>
    </location>
</feature>
<keyword evidence="4 10" id="KW-0813">Transport</keyword>
<evidence type="ECO:0000256" key="5">
    <source>
        <dbReference type="ARBA" id="ARBA00022475"/>
    </source>
</evidence>
<reference evidence="13" key="1">
    <citation type="journal article" date="2020" name="mSystems">
        <title>Genome- and Community-Level Interaction Insights into Carbon Utilization and Element Cycling Functions of Hydrothermarchaeota in Hydrothermal Sediment.</title>
        <authorList>
            <person name="Zhou Z."/>
            <person name="Liu Y."/>
            <person name="Xu W."/>
            <person name="Pan J."/>
            <person name="Luo Z.H."/>
            <person name="Li M."/>
        </authorList>
    </citation>
    <scope>NUCLEOTIDE SEQUENCE [LARGE SCALE GENOMIC DNA]</scope>
    <source>
        <strain evidence="13">SpSt-349</strain>
    </source>
</reference>
<feature type="transmembrane region" description="Helical" evidence="10">
    <location>
        <begin position="18"/>
        <end position="38"/>
    </location>
</feature>
<sequence length="227" mass="24043">MVSFTPADMDAIRLSARVALAATIVSLPFGIAIAYVMSYRSFRGKAFAEVLLNLPLTLPPVVIGYLLLLLLGKNGWIGSILDAAGLRIVFTWYAAVIASAVVGFPLLVRSIRIAMESIDEGLIQASRTLGARWSDTLATVILPLSLRGIVAGSSLMFGRSLGEFGATIIVAGNIPGVTQTIPLAVYDYVSAPGGEGAALSLCLVSAGLSLLVLFFHEYLARRMGRRD</sequence>
<organism evidence="13">
    <name type="scientific">Geobacter metallireducens</name>
    <dbReference type="NCBI Taxonomy" id="28232"/>
    <lineage>
        <taxon>Bacteria</taxon>
        <taxon>Pseudomonadati</taxon>
        <taxon>Thermodesulfobacteriota</taxon>
        <taxon>Desulfuromonadia</taxon>
        <taxon>Geobacterales</taxon>
        <taxon>Geobacteraceae</taxon>
        <taxon>Geobacter</taxon>
    </lineage>
</organism>
<dbReference type="PANTHER" id="PTHR30183:SF3">
    <property type="entry name" value="MOLYBDENUM TRANSPORT SYSTEM PERMEASE PROTEIN MODB"/>
    <property type="match status" value="1"/>
</dbReference>
<dbReference type="Gene3D" id="1.10.3720.10">
    <property type="entry name" value="MetI-like"/>
    <property type="match status" value="1"/>
</dbReference>
<keyword evidence="6 11" id="KW-0500">Molybdenum</keyword>
<dbReference type="Pfam" id="PF00528">
    <property type="entry name" value="BPD_transp_1"/>
    <property type="match status" value="1"/>
</dbReference>
<evidence type="ECO:0000313" key="13">
    <source>
        <dbReference type="EMBL" id="HEN41575.1"/>
    </source>
</evidence>
<evidence type="ECO:0000256" key="2">
    <source>
        <dbReference type="ARBA" id="ARBA00004651"/>
    </source>
</evidence>
<keyword evidence="7 10" id="KW-0812">Transmembrane</keyword>
<gene>
    <name evidence="13" type="primary">modB</name>
    <name evidence="13" type="ORF">ENQ87_04230</name>
</gene>
<keyword evidence="8 10" id="KW-1133">Transmembrane helix</keyword>
<dbReference type="SUPFAM" id="SSF161098">
    <property type="entry name" value="MetI-like"/>
    <property type="match status" value="1"/>
</dbReference>
<accession>A0A831XET4</accession>
<evidence type="ECO:0000256" key="7">
    <source>
        <dbReference type="ARBA" id="ARBA00022692"/>
    </source>
</evidence>
<keyword evidence="5 11" id="KW-1003">Cell membrane</keyword>
<dbReference type="PANTHER" id="PTHR30183">
    <property type="entry name" value="MOLYBDENUM TRANSPORT SYSTEM PERMEASE PROTEIN MODB"/>
    <property type="match status" value="1"/>
</dbReference>
<evidence type="ECO:0000256" key="10">
    <source>
        <dbReference type="RuleBase" id="RU363032"/>
    </source>
</evidence>
<evidence type="ECO:0000256" key="3">
    <source>
        <dbReference type="ARBA" id="ARBA00007069"/>
    </source>
</evidence>
<comment type="function">
    <text evidence="1 11">Part of the binding-protein-dependent transport system for molybdenum; probably responsible for the translocation of the substrate across the membrane.</text>
</comment>
<dbReference type="GO" id="GO:0015098">
    <property type="term" value="F:molybdate ion transmembrane transporter activity"/>
    <property type="evidence" value="ECO:0007669"/>
    <property type="project" value="UniProtKB-UniRule"/>
</dbReference>
<evidence type="ECO:0000256" key="4">
    <source>
        <dbReference type="ARBA" id="ARBA00022448"/>
    </source>
</evidence>
<evidence type="ECO:0000256" key="11">
    <source>
        <dbReference type="RuleBase" id="RU365097"/>
    </source>
</evidence>
<dbReference type="InterPro" id="IPR011867">
    <property type="entry name" value="ModB_ABC"/>
</dbReference>
<feature type="transmembrane region" description="Helical" evidence="10">
    <location>
        <begin position="197"/>
        <end position="216"/>
    </location>
</feature>
<feature type="domain" description="ABC transmembrane type-1" evidence="12">
    <location>
        <begin position="12"/>
        <end position="214"/>
    </location>
</feature>
<keyword evidence="9 10" id="KW-0472">Membrane</keyword>
<name>A0A831XET4_GEOME</name>
<comment type="subcellular location">
    <subcellularLocation>
        <location evidence="2 10">Cell membrane</location>
        <topology evidence="2 10">Multi-pass membrane protein</topology>
    </subcellularLocation>
</comment>
<evidence type="ECO:0000256" key="9">
    <source>
        <dbReference type="ARBA" id="ARBA00023136"/>
    </source>
</evidence>
<dbReference type="InterPro" id="IPR000515">
    <property type="entry name" value="MetI-like"/>
</dbReference>
<proteinExistence type="inferred from homology"/>
<evidence type="ECO:0000256" key="8">
    <source>
        <dbReference type="ARBA" id="ARBA00022989"/>
    </source>
</evidence>
<dbReference type="InterPro" id="IPR035906">
    <property type="entry name" value="MetI-like_sf"/>
</dbReference>
<dbReference type="CDD" id="cd06261">
    <property type="entry name" value="TM_PBP2"/>
    <property type="match status" value="1"/>
</dbReference>
<dbReference type="GO" id="GO:0005886">
    <property type="term" value="C:plasma membrane"/>
    <property type="evidence" value="ECO:0007669"/>
    <property type="project" value="UniProtKB-SubCell"/>
</dbReference>
<evidence type="ECO:0000256" key="6">
    <source>
        <dbReference type="ARBA" id="ARBA00022505"/>
    </source>
</evidence>
<protein>
    <recommendedName>
        <fullName evidence="11">Molybdenum transport system permease</fullName>
    </recommendedName>
</protein>
<evidence type="ECO:0000256" key="1">
    <source>
        <dbReference type="ARBA" id="ARBA00002949"/>
    </source>
</evidence>
<dbReference type="EMBL" id="DSOV01000012">
    <property type="protein sequence ID" value="HEN41575.1"/>
    <property type="molecule type" value="Genomic_DNA"/>
</dbReference>
<feature type="transmembrane region" description="Helical" evidence="10">
    <location>
        <begin position="164"/>
        <end position="185"/>
    </location>
</feature>